<feature type="transmembrane region" description="Helical" evidence="2">
    <location>
        <begin position="90"/>
        <end position="116"/>
    </location>
</feature>
<keyword evidence="5" id="KW-1185">Reference proteome</keyword>
<proteinExistence type="predicted"/>
<keyword evidence="2" id="KW-1133">Transmembrane helix</keyword>
<feature type="compositionally biased region" description="Polar residues" evidence="1">
    <location>
        <begin position="1"/>
        <end position="12"/>
    </location>
</feature>
<keyword evidence="2" id="KW-0472">Membrane</keyword>
<sequence length="173" mass="17127">MKGTPVSDTNPDGTTPGQAGVPPVPPAPSAAPTAPPAYVPQAPQPPSYGAAPAYGSAPAPSYGTAPAYGPGAGYAPAPYGAYAPVKTNTLAVISMIASIVGFIWILPFIGSLGGVIMGHISLKQIATSGEKGRGMALAGLIVGYAGLALFVIGVIAFFAFFAFAASQGVRYSS</sequence>
<organism evidence="4 5">
    <name type="scientific">Microbacterium lacus</name>
    <dbReference type="NCBI Taxonomy" id="415217"/>
    <lineage>
        <taxon>Bacteria</taxon>
        <taxon>Bacillati</taxon>
        <taxon>Actinomycetota</taxon>
        <taxon>Actinomycetes</taxon>
        <taxon>Micrococcales</taxon>
        <taxon>Microbacteriaceae</taxon>
        <taxon>Microbacterium</taxon>
    </lineage>
</organism>
<dbReference type="InterPro" id="IPR025241">
    <property type="entry name" value="DUF4190"/>
</dbReference>
<evidence type="ECO:0000256" key="2">
    <source>
        <dbReference type="SAM" id="Phobius"/>
    </source>
</evidence>
<gene>
    <name evidence="4" type="ORF">GCM10009807_16210</name>
</gene>
<accession>A0ABP4SPI9</accession>
<dbReference type="EMBL" id="BAAAPK010000001">
    <property type="protein sequence ID" value="GAA1672867.1"/>
    <property type="molecule type" value="Genomic_DNA"/>
</dbReference>
<comment type="caution">
    <text evidence="4">The sequence shown here is derived from an EMBL/GenBank/DDBJ whole genome shotgun (WGS) entry which is preliminary data.</text>
</comment>
<feature type="domain" description="DUF4190" evidence="3">
    <location>
        <begin position="90"/>
        <end position="152"/>
    </location>
</feature>
<evidence type="ECO:0000256" key="1">
    <source>
        <dbReference type="SAM" id="MobiDB-lite"/>
    </source>
</evidence>
<feature type="compositionally biased region" description="Pro residues" evidence="1">
    <location>
        <begin position="22"/>
        <end position="43"/>
    </location>
</feature>
<evidence type="ECO:0000313" key="4">
    <source>
        <dbReference type="EMBL" id="GAA1672867.1"/>
    </source>
</evidence>
<keyword evidence="2" id="KW-0812">Transmembrane</keyword>
<feature type="region of interest" description="Disordered" evidence="1">
    <location>
        <begin position="1"/>
        <end position="43"/>
    </location>
</feature>
<evidence type="ECO:0000313" key="5">
    <source>
        <dbReference type="Proteomes" id="UP001500596"/>
    </source>
</evidence>
<dbReference type="Pfam" id="PF13828">
    <property type="entry name" value="DUF4190"/>
    <property type="match status" value="1"/>
</dbReference>
<dbReference type="Proteomes" id="UP001500596">
    <property type="component" value="Unassembled WGS sequence"/>
</dbReference>
<protein>
    <recommendedName>
        <fullName evidence="3">DUF4190 domain-containing protein</fullName>
    </recommendedName>
</protein>
<feature type="transmembrane region" description="Helical" evidence="2">
    <location>
        <begin position="137"/>
        <end position="165"/>
    </location>
</feature>
<evidence type="ECO:0000259" key="3">
    <source>
        <dbReference type="Pfam" id="PF13828"/>
    </source>
</evidence>
<reference evidence="5" key="1">
    <citation type="journal article" date="2019" name="Int. J. Syst. Evol. Microbiol.">
        <title>The Global Catalogue of Microorganisms (GCM) 10K type strain sequencing project: providing services to taxonomists for standard genome sequencing and annotation.</title>
        <authorList>
            <consortium name="The Broad Institute Genomics Platform"/>
            <consortium name="The Broad Institute Genome Sequencing Center for Infectious Disease"/>
            <person name="Wu L."/>
            <person name="Ma J."/>
        </authorList>
    </citation>
    <scope>NUCLEOTIDE SEQUENCE [LARGE SCALE GENOMIC DNA]</scope>
    <source>
        <strain evidence="5">JCM 15575</strain>
    </source>
</reference>
<name>A0ABP4SPI9_9MICO</name>